<evidence type="ECO:0000256" key="9">
    <source>
        <dbReference type="ARBA" id="ARBA00023136"/>
    </source>
</evidence>
<evidence type="ECO:0000256" key="8">
    <source>
        <dbReference type="ARBA" id="ARBA00022989"/>
    </source>
</evidence>
<name>A0A6U0F6D9_9CHLO</name>
<gene>
    <name evidence="12" type="ORF">OMED0929_LOCUS4208</name>
</gene>
<dbReference type="GO" id="GO:0005484">
    <property type="term" value="F:SNAP receptor activity"/>
    <property type="evidence" value="ECO:0007669"/>
    <property type="project" value="TreeGrafter"/>
</dbReference>
<comment type="similarity">
    <text evidence="2">Belongs to the USE1 family.</text>
</comment>
<keyword evidence="5" id="KW-0256">Endoplasmic reticulum</keyword>
<dbReference type="CDD" id="cd15860">
    <property type="entry name" value="SNARE_USE1"/>
    <property type="match status" value="1"/>
</dbReference>
<dbReference type="Pfam" id="PF09753">
    <property type="entry name" value="Use1"/>
    <property type="match status" value="1"/>
</dbReference>
<dbReference type="Gene3D" id="1.20.5.110">
    <property type="match status" value="1"/>
</dbReference>
<evidence type="ECO:0000256" key="2">
    <source>
        <dbReference type="ARBA" id="ARBA00007891"/>
    </source>
</evidence>
<dbReference type="GO" id="GO:0031201">
    <property type="term" value="C:SNARE complex"/>
    <property type="evidence" value="ECO:0007669"/>
    <property type="project" value="TreeGrafter"/>
</dbReference>
<dbReference type="AlphaFoldDB" id="A0A6U0F6D9"/>
<feature type="compositionally biased region" description="Polar residues" evidence="10">
    <location>
        <begin position="107"/>
        <end position="117"/>
    </location>
</feature>
<evidence type="ECO:0008006" key="13">
    <source>
        <dbReference type="Google" id="ProtNLM"/>
    </source>
</evidence>
<keyword evidence="8 11" id="KW-1133">Transmembrane helix</keyword>
<dbReference type="PANTHER" id="PTHR13050">
    <property type="entry name" value="USE1-LIKE PROTEIN"/>
    <property type="match status" value="1"/>
</dbReference>
<keyword evidence="3" id="KW-0813">Transport</keyword>
<keyword evidence="6" id="KW-0931">ER-Golgi transport</keyword>
<reference evidence="12" key="1">
    <citation type="submission" date="2021-01" db="EMBL/GenBank/DDBJ databases">
        <authorList>
            <person name="Corre E."/>
            <person name="Pelletier E."/>
            <person name="Niang G."/>
            <person name="Scheremetjew M."/>
            <person name="Finn R."/>
            <person name="Kale V."/>
            <person name="Holt S."/>
            <person name="Cochrane G."/>
            <person name="Meng A."/>
            <person name="Brown T."/>
            <person name="Cohen L."/>
        </authorList>
    </citation>
    <scope>NUCLEOTIDE SEQUENCE</scope>
    <source>
        <strain evidence="12">Clade-D-RCC2572</strain>
    </source>
</reference>
<dbReference type="InterPro" id="IPR019150">
    <property type="entry name" value="Vesicle_transport_protein_Use1"/>
</dbReference>
<accession>A0A6U0F6D9</accession>
<protein>
    <recommendedName>
        <fullName evidence="13">t-SNARE coiled-coil homology domain-containing protein</fullName>
    </recommendedName>
</protein>
<dbReference type="EMBL" id="HBEW01005011">
    <property type="protein sequence ID" value="CAD8583101.1"/>
    <property type="molecule type" value="Transcribed_RNA"/>
</dbReference>
<keyword evidence="4 11" id="KW-0812">Transmembrane</keyword>
<proteinExistence type="inferred from homology"/>
<evidence type="ECO:0000256" key="10">
    <source>
        <dbReference type="SAM" id="MobiDB-lite"/>
    </source>
</evidence>
<evidence type="ECO:0000313" key="12">
    <source>
        <dbReference type="EMBL" id="CAD8583101.1"/>
    </source>
</evidence>
<dbReference type="GO" id="GO:0006890">
    <property type="term" value="P:retrograde vesicle-mediated transport, Golgi to endoplasmic reticulum"/>
    <property type="evidence" value="ECO:0007669"/>
    <property type="project" value="TreeGrafter"/>
</dbReference>
<organism evidence="12">
    <name type="scientific">Ostreococcus mediterraneus</name>
    <dbReference type="NCBI Taxonomy" id="1486918"/>
    <lineage>
        <taxon>Eukaryota</taxon>
        <taxon>Viridiplantae</taxon>
        <taxon>Chlorophyta</taxon>
        <taxon>Mamiellophyceae</taxon>
        <taxon>Mamiellales</taxon>
        <taxon>Bathycoccaceae</taxon>
        <taxon>Ostreococcus</taxon>
    </lineage>
</organism>
<dbReference type="PANTHER" id="PTHR13050:SF7">
    <property type="entry name" value="VESICLE TRANSPORT PROTEIN USE1"/>
    <property type="match status" value="1"/>
</dbReference>
<evidence type="ECO:0000256" key="5">
    <source>
        <dbReference type="ARBA" id="ARBA00022824"/>
    </source>
</evidence>
<evidence type="ECO:0000256" key="1">
    <source>
        <dbReference type="ARBA" id="ARBA00004163"/>
    </source>
</evidence>
<keyword evidence="9 11" id="KW-0472">Membrane</keyword>
<sequence length="254" mass="27390">MSRAHELALARMLAAYETPRAATATHDARKVTQHVHAMRAMLDSLGASCDDAARALYAERIARVEEVAMASADAAAATTSTTSGGGGGNESDDADGGALLRQRRAFATNTASGGANRTSMSVSTSKTMMTHRSASSGRVVQRSARDEEELEKQRLIQEGLTDEMASLASGLKANALAMEKGLERSTKALEDVETKLERNVQRVKSTVKRQTAAYGANRRGSCWTWVILFVVGILFAWTYVVIKMSSDKIKKSRM</sequence>
<evidence type="ECO:0000256" key="3">
    <source>
        <dbReference type="ARBA" id="ARBA00022448"/>
    </source>
</evidence>
<dbReference type="GO" id="GO:0005789">
    <property type="term" value="C:endoplasmic reticulum membrane"/>
    <property type="evidence" value="ECO:0007669"/>
    <property type="project" value="UniProtKB-SubCell"/>
</dbReference>
<evidence type="ECO:0000256" key="11">
    <source>
        <dbReference type="SAM" id="Phobius"/>
    </source>
</evidence>
<dbReference type="GO" id="GO:0015031">
    <property type="term" value="P:protein transport"/>
    <property type="evidence" value="ECO:0007669"/>
    <property type="project" value="UniProtKB-KW"/>
</dbReference>
<feature type="transmembrane region" description="Helical" evidence="11">
    <location>
        <begin position="223"/>
        <end position="242"/>
    </location>
</feature>
<keyword evidence="7" id="KW-0653">Protein transport</keyword>
<evidence type="ECO:0000256" key="6">
    <source>
        <dbReference type="ARBA" id="ARBA00022892"/>
    </source>
</evidence>
<evidence type="ECO:0000256" key="4">
    <source>
        <dbReference type="ARBA" id="ARBA00022692"/>
    </source>
</evidence>
<feature type="region of interest" description="Disordered" evidence="10">
    <location>
        <begin position="75"/>
        <end position="148"/>
    </location>
</feature>
<feature type="compositionally biased region" description="Low complexity" evidence="10">
    <location>
        <begin position="118"/>
        <end position="130"/>
    </location>
</feature>
<evidence type="ECO:0000256" key="7">
    <source>
        <dbReference type="ARBA" id="ARBA00022927"/>
    </source>
</evidence>
<comment type="subcellular location">
    <subcellularLocation>
        <location evidence="1">Endoplasmic reticulum membrane</location>
        <topology evidence="1">Single-pass type IV membrane protein</topology>
    </subcellularLocation>
</comment>